<evidence type="ECO:0000256" key="7">
    <source>
        <dbReference type="ARBA" id="ARBA00023242"/>
    </source>
</evidence>
<evidence type="ECO:0000256" key="3">
    <source>
        <dbReference type="ARBA" id="ARBA00018689"/>
    </source>
</evidence>
<evidence type="ECO:0000256" key="2">
    <source>
        <dbReference type="ARBA" id="ARBA00006916"/>
    </source>
</evidence>
<keyword evidence="10" id="KW-1185">Reference proteome</keyword>
<feature type="region of interest" description="Disordered" evidence="8">
    <location>
        <begin position="1"/>
        <end position="36"/>
    </location>
</feature>
<feature type="compositionally biased region" description="Polar residues" evidence="8">
    <location>
        <begin position="239"/>
        <end position="248"/>
    </location>
</feature>
<keyword evidence="6" id="KW-0175">Coiled coil</keyword>
<feature type="compositionally biased region" description="Basic and acidic residues" evidence="8">
    <location>
        <begin position="197"/>
        <end position="208"/>
    </location>
</feature>
<comment type="caution">
    <text evidence="9">The sequence shown here is derived from an EMBL/GenBank/DDBJ whole genome shotgun (WGS) entry which is preliminary data.</text>
</comment>
<evidence type="ECO:0000256" key="4">
    <source>
        <dbReference type="ARBA" id="ARBA00019827"/>
    </source>
</evidence>
<feature type="compositionally biased region" description="Polar residues" evidence="8">
    <location>
        <begin position="179"/>
        <end position="192"/>
    </location>
</feature>
<accession>A0AAD9PYJ0</accession>
<dbReference type="InterPro" id="IPR050786">
    <property type="entry name" value="EFG1_rRNA-proc"/>
</dbReference>
<comment type="subcellular location">
    <subcellularLocation>
        <location evidence="1">Nucleus</location>
        <location evidence="1">Nucleolus</location>
    </subcellularLocation>
</comment>
<dbReference type="Pfam" id="PF10153">
    <property type="entry name" value="Efg1"/>
    <property type="match status" value="1"/>
</dbReference>
<evidence type="ECO:0000313" key="9">
    <source>
        <dbReference type="EMBL" id="KAK2551512.1"/>
    </source>
</evidence>
<dbReference type="GO" id="GO:0005730">
    <property type="term" value="C:nucleolus"/>
    <property type="evidence" value="ECO:0007669"/>
    <property type="project" value="UniProtKB-SubCell"/>
</dbReference>
<dbReference type="EMBL" id="JARQWQ010000097">
    <property type="protein sequence ID" value="KAK2551512.1"/>
    <property type="molecule type" value="Genomic_DNA"/>
</dbReference>
<comment type="similarity">
    <text evidence="2">Belongs to the EFG1 family.</text>
</comment>
<keyword evidence="7" id="KW-0539">Nucleus</keyword>
<evidence type="ECO:0000256" key="5">
    <source>
        <dbReference type="ARBA" id="ARBA00022552"/>
    </source>
</evidence>
<evidence type="ECO:0000256" key="1">
    <source>
        <dbReference type="ARBA" id="ARBA00004604"/>
    </source>
</evidence>
<feature type="compositionally biased region" description="Basic and acidic residues" evidence="8">
    <location>
        <begin position="12"/>
        <end position="25"/>
    </location>
</feature>
<feature type="region of interest" description="Disordered" evidence="8">
    <location>
        <begin position="178"/>
        <end position="266"/>
    </location>
</feature>
<dbReference type="GO" id="GO:0000462">
    <property type="term" value="P:maturation of SSU-rRNA from tricistronic rRNA transcript (SSU-rRNA, 5.8S rRNA, LSU-rRNA)"/>
    <property type="evidence" value="ECO:0007669"/>
    <property type="project" value="TreeGrafter"/>
</dbReference>
<feature type="compositionally biased region" description="Basic residues" evidence="8">
    <location>
        <begin position="257"/>
        <end position="266"/>
    </location>
</feature>
<protein>
    <recommendedName>
        <fullName evidence="3">rRNA-processing protein EFG1</fullName>
    </recommendedName>
    <alternativeName>
        <fullName evidence="4">rRNA-processing protein efg1</fullName>
    </alternativeName>
</protein>
<dbReference type="Proteomes" id="UP001249851">
    <property type="component" value="Unassembled WGS sequence"/>
</dbReference>
<evidence type="ECO:0000313" key="10">
    <source>
        <dbReference type="Proteomes" id="UP001249851"/>
    </source>
</evidence>
<dbReference type="PANTHER" id="PTHR33911:SF1">
    <property type="entry name" value="RRNA-PROCESSING PROTEIN EFG1"/>
    <property type="match status" value="1"/>
</dbReference>
<gene>
    <name evidence="9" type="ORF">P5673_027702</name>
</gene>
<reference evidence="9" key="2">
    <citation type="journal article" date="2023" name="Science">
        <title>Genomic signatures of disease resistance in endangered staghorn corals.</title>
        <authorList>
            <person name="Vollmer S.V."/>
            <person name="Selwyn J.D."/>
            <person name="Despard B.A."/>
            <person name="Roesel C.L."/>
        </authorList>
    </citation>
    <scope>NUCLEOTIDE SEQUENCE</scope>
    <source>
        <strain evidence="9">K2</strain>
    </source>
</reference>
<dbReference type="AlphaFoldDB" id="A0AAD9PYJ0"/>
<reference evidence="9" key="1">
    <citation type="journal article" date="2023" name="G3 (Bethesda)">
        <title>Whole genome assembly and annotation of the endangered Caribbean coral Acropora cervicornis.</title>
        <authorList>
            <person name="Selwyn J.D."/>
            <person name="Vollmer S.V."/>
        </authorList>
    </citation>
    <scope>NUCLEOTIDE SEQUENCE</scope>
    <source>
        <strain evidence="9">K2</strain>
    </source>
</reference>
<sequence length="266" mass="31054">MAPRGGYAKRPYHLDSKVFKSDTKKPRQSTSLKKKLRDVQRLLKKPDLPATVRVEKERILQMLVESSNDKAKERAEKEIVKRCKIEKFFDKRKLFRKHKTCVRELRDCDNNDTRDSLLKKVEEIKLHWNYVVHFPLDTKYISLFPQTPYRDEEVRQKQERILKLTSVKVSSGELKDESTTISQFGRGSNESKPLQLRLREDDTQEKKPSGGSSPQKLTEDINPPAKSNKDNIEVFIDASKSSSRQEAITTDKDNTKMKKKKLSYKQ</sequence>
<keyword evidence="5" id="KW-0698">rRNA processing</keyword>
<evidence type="ECO:0000256" key="6">
    <source>
        <dbReference type="ARBA" id="ARBA00023054"/>
    </source>
</evidence>
<organism evidence="9 10">
    <name type="scientific">Acropora cervicornis</name>
    <name type="common">Staghorn coral</name>
    <dbReference type="NCBI Taxonomy" id="6130"/>
    <lineage>
        <taxon>Eukaryota</taxon>
        <taxon>Metazoa</taxon>
        <taxon>Cnidaria</taxon>
        <taxon>Anthozoa</taxon>
        <taxon>Hexacorallia</taxon>
        <taxon>Scleractinia</taxon>
        <taxon>Astrocoeniina</taxon>
        <taxon>Acroporidae</taxon>
        <taxon>Acropora</taxon>
    </lineage>
</organism>
<evidence type="ECO:0000256" key="8">
    <source>
        <dbReference type="SAM" id="MobiDB-lite"/>
    </source>
</evidence>
<dbReference type="GO" id="GO:0030688">
    <property type="term" value="C:preribosome, small subunit precursor"/>
    <property type="evidence" value="ECO:0007669"/>
    <property type="project" value="TreeGrafter"/>
</dbReference>
<dbReference type="PANTHER" id="PTHR33911">
    <property type="entry name" value="RRNA-PROCESSING PROTEIN EFG1"/>
    <property type="match status" value="1"/>
</dbReference>
<name>A0AAD9PYJ0_ACRCE</name>
<dbReference type="InterPro" id="IPR019310">
    <property type="entry name" value="Efg1"/>
</dbReference>
<proteinExistence type="inferred from homology"/>